<dbReference type="Pfam" id="PF00450">
    <property type="entry name" value="Peptidase_S10"/>
    <property type="match status" value="1"/>
</dbReference>
<evidence type="ECO:0000313" key="2">
    <source>
        <dbReference type="EnsemblMetazoa" id="Aqu2.1.05699_001"/>
    </source>
</evidence>
<sequence length="127" mass="14388">HSWAGCRRSVELPLIGDWVKEFQDAVSTVISTGHRVLVYSGKEDYICNYFGGRQWTITTKWADMSEFQKAPFQQWIVNGSVAGQVKAYGPLTFLQIEAAGHMVPRDQPKNALDMLEHFLGNKPFNLN</sequence>
<dbReference type="Gene3D" id="3.40.50.1820">
    <property type="entry name" value="alpha/beta hydrolase"/>
    <property type="match status" value="1"/>
</dbReference>
<proteinExistence type="inferred from homology"/>
<organism evidence="2">
    <name type="scientific">Amphimedon queenslandica</name>
    <name type="common">Sponge</name>
    <dbReference type="NCBI Taxonomy" id="400682"/>
    <lineage>
        <taxon>Eukaryota</taxon>
        <taxon>Metazoa</taxon>
        <taxon>Porifera</taxon>
        <taxon>Demospongiae</taxon>
        <taxon>Heteroscleromorpha</taxon>
        <taxon>Haplosclerida</taxon>
        <taxon>Niphatidae</taxon>
        <taxon>Amphimedon</taxon>
    </lineage>
</organism>
<dbReference type="STRING" id="400682.A0A1X7SU73"/>
<evidence type="ECO:0000256" key="1">
    <source>
        <dbReference type="ARBA" id="ARBA00009431"/>
    </source>
</evidence>
<dbReference type="InParanoid" id="A0A1X7SU73"/>
<dbReference type="SUPFAM" id="SSF53474">
    <property type="entry name" value="alpha/beta-Hydrolases"/>
    <property type="match status" value="1"/>
</dbReference>
<dbReference type="eggNOG" id="KOG1282">
    <property type="taxonomic scope" value="Eukaryota"/>
</dbReference>
<name>A0A1X7SU73_AMPQE</name>
<dbReference type="InterPro" id="IPR001563">
    <property type="entry name" value="Peptidase_S10"/>
</dbReference>
<comment type="similarity">
    <text evidence="1">Belongs to the peptidase S10 family.</text>
</comment>
<dbReference type="OMA" id="FLMEYSI"/>
<dbReference type="GO" id="GO:0006508">
    <property type="term" value="P:proteolysis"/>
    <property type="evidence" value="ECO:0007669"/>
    <property type="project" value="InterPro"/>
</dbReference>
<dbReference type="EnsemblMetazoa" id="Aqu2.1.05699_001">
    <property type="protein sequence ID" value="Aqu2.1.05699_001"/>
    <property type="gene ID" value="Aqu2.1.05699"/>
</dbReference>
<dbReference type="GO" id="GO:0004185">
    <property type="term" value="F:serine-type carboxypeptidase activity"/>
    <property type="evidence" value="ECO:0007669"/>
    <property type="project" value="InterPro"/>
</dbReference>
<protein>
    <recommendedName>
        <fullName evidence="3">Carboxypeptidase</fullName>
    </recommendedName>
</protein>
<dbReference type="InterPro" id="IPR029058">
    <property type="entry name" value="AB_hydrolase_fold"/>
</dbReference>
<reference evidence="2" key="1">
    <citation type="submission" date="2017-05" db="UniProtKB">
        <authorList>
            <consortium name="EnsemblMetazoa"/>
        </authorList>
    </citation>
    <scope>IDENTIFICATION</scope>
</reference>
<dbReference type="OrthoDB" id="443318at2759"/>
<dbReference type="AlphaFoldDB" id="A0A1X7SU73"/>
<evidence type="ECO:0008006" key="3">
    <source>
        <dbReference type="Google" id="ProtNLM"/>
    </source>
</evidence>
<accession>A0A1X7SU73</accession>